<gene>
    <name evidence="7" type="primary">crgA</name>
    <name evidence="9" type="ORF">ACFPET_18280</name>
</gene>
<dbReference type="InterPro" id="IPR009619">
    <property type="entry name" value="CrgA"/>
</dbReference>
<evidence type="ECO:0000313" key="10">
    <source>
        <dbReference type="Proteomes" id="UP001595823"/>
    </source>
</evidence>
<protein>
    <recommendedName>
        <fullName evidence="7">Cell division protein CrgA</fullName>
    </recommendedName>
</protein>
<evidence type="ECO:0000256" key="8">
    <source>
        <dbReference type="SAM" id="MobiDB-lite"/>
    </source>
</evidence>
<dbReference type="Proteomes" id="UP001595823">
    <property type="component" value="Unassembled WGS sequence"/>
</dbReference>
<feature type="region of interest" description="Disordered" evidence="8">
    <location>
        <begin position="1"/>
        <end position="29"/>
    </location>
</feature>
<keyword evidence="1 7" id="KW-1003">Cell membrane</keyword>
<evidence type="ECO:0000256" key="4">
    <source>
        <dbReference type="ARBA" id="ARBA00022989"/>
    </source>
</evidence>
<keyword evidence="3 7" id="KW-0812">Transmembrane</keyword>
<comment type="function">
    <text evidence="7">Involved in cell division.</text>
</comment>
<evidence type="ECO:0000256" key="6">
    <source>
        <dbReference type="ARBA" id="ARBA00023306"/>
    </source>
</evidence>
<feature type="transmembrane region" description="Helical" evidence="7">
    <location>
        <begin position="65"/>
        <end position="82"/>
    </location>
</feature>
<comment type="similarity">
    <text evidence="7">Belongs to the CrgA family.</text>
</comment>
<dbReference type="EMBL" id="JBHSDK010000028">
    <property type="protein sequence ID" value="MFC4337155.1"/>
    <property type="molecule type" value="Genomic_DNA"/>
</dbReference>
<evidence type="ECO:0000313" key="9">
    <source>
        <dbReference type="EMBL" id="MFC4337155.1"/>
    </source>
</evidence>
<reference evidence="10" key="1">
    <citation type="journal article" date="2019" name="Int. J. Syst. Evol. Microbiol.">
        <title>The Global Catalogue of Microorganisms (GCM) 10K type strain sequencing project: providing services to taxonomists for standard genome sequencing and annotation.</title>
        <authorList>
            <consortium name="The Broad Institute Genomics Platform"/>
            <consortium name="The Broad Institute Genome Sequencing Center for Infectious Disease"/>
            <person name="Wu L."/>
            <person name="Ma J."/>
        </authorList>
    </citation>
    <scope>NUCLEOTIDE SEQUENCE [LARGE SCALE GENOMIC DNA]</scope>
    <source>
        <strain evidence="10">IBRC-M 10908</strain>
    </source>
</reference>
<feature type="compositionally biased region" description="Basic residues" evidence="8">
    <location>
        <begin position="1"/>
        <end position="12"/>
    </location>
</feature>
<feature type="transmembrane region" description="Helical" evidence="7">
    <location>
        <begin position="32"/>
        <end position="53"/>
    </location>
</feature>
<dbReference type="Pfam" id="PF06781">
    <property type="entry name" value="CrgA"/>
    <property type="match status" value="1"/>
</dbReference>
<keyword evidence="5 7" id="KW-0472">Membrane</keyword>
<evidence type="ECO:0000256" key="3">
    <source>
        <dbReference type="ARBA" id="ARBA00022692"/>
    </source>
</evidence>
<dbReference type="GO" id="GO:0051301">
    <property type="term" value="P:cell division"/>
    <property type="evidence" value="ECO:0007669"/>
    <property type="project" value="UniProtKB-KW"/>
</dbReference>
<organism evidence="9 10">
    <name type="scientific">Salininema proteolyticum</name>
    <dbReference type="NCBI Taxonomy" id="1607685"/>
    <lineage>
        <taxon>Bacteria</taxon>
        <taxon>Bacillati</taxon>
        <taxon>Actinomycetota</taxon>
        <taxon>Actinomycetes</taxon>
        <taxon>Glycomycetales</taxon>
        <taxon>Glycomycetaceae</taxon>
        <taxon>Salininema</taxon>
    </lineage>
</organism>
<evidence type="ECO:0000256" key="5">
    <source>
        <dbReference type="ARBA" id="ARBA00023136"/>
    </source>
</evidence>
<dbReference type="RefSeq" id="WP_380623818.1">
    <property type="nucleotide sequence ID" value="NZ_JBHSDK010000028.1"/>
</dbReference>
<feature type="compositionally biased region" description="Polar residues" evidence="8">
    <location>
        <begin position="13"/>
        <end position="23"/>
    </location>
</feature>
<evidence type="ECO:0000256" key="2">
    <source>
        <dbReference type="ARBA" id="ARBA00022618"/>
    </source>
</evidence>
<keyword evidence="4 7" id="KW-1133">Transmembrane helix</keyword>
<keyword evidence="6 7" id="KW-0131">Cell cycle</keyword>
<proteinExistence type="inferred from homology"/>
<sequence>MPKSRVRKKKVYQSKSGSTSSTGDHYEPSPTWVPVTAVSLIVFGIAWLVTYYLSGQQYPVAVWQNWNLAVGFVAMVMSLLILSRWKLGSDRSGPPRHGVRGAD</sequence>
<comment type="caution">
    <text evidence="9">The sequence shown here is derived from an EMBL/GenBank/DDBJ whole genome shotgun (WGS) entry which is preliminary data.</text>
</comment>
<comment type="subcellular location">
    <subcellularLocation>
        <location evidence="7">Cell membrane</location>
        <topology evidence="7">Multi-pass membrane protein</topology>
    </subcellularLocation>
</comment>
<keyword evidence="2 7" id="KW-0132">Cell division</keyword>
<dbReference type="HAMAP" id="MF_00631">
    <property type="entry name" value="CrgA"/>
    <property type="match status" value="1"/>
</dbReference>
<keyword evidence="10" id="KW-1185">Reference proteome</keyword>
<evidence type="ECO:0000256" key="1">
    <source>
        <dbReference type="ARBA" id="ARBA00022475"/>
    </source>
</evidence>
<name>A0ABV8U218_9ACTN</name>
<evidence type="ECO:0000256" key="7">
    <source>
        <dbReference type="HAMAP-Rule" id="MF_00631"/>
    </source>
</evidence>
<accession>A0ABV8U218</accession>